<evidence type="ECO:0008006" key="15">
    <source>
        <dbReference type="Google" id="ProtNLM"/>
    </source>
</evidence>
<evidence type="ECO:0000256" key="7">
    <source>
        <dbReference type="ARBA" id="ARBA00023303"/>
    </source>
</evidence>
<dbReference type="EMBL" id="LIAE01010440">
    <property type="protein sequence ID" value="PAV61018.1"/>
    <property type="molecule type" value="Genomic_DNA"/>
</dbReference>
<evidence type="ECO:0000256" key="3">
    <source>
        <dbReference type="ARBA" id="ARBA00022692"/>
    </source>
</evidence>
<dbReference type="GO" id="GO:0030001">
    <property type="term" value="P:metal ion transport"/>
    <property type="evidence" value="ECO:0007669"/>
    <property type="project" value="TreeGrafter"/>
</dbReference>
<dbReference type="PANTHER" id="PTHR13800">
    <property type="entry name" value="TRANSIENT RECEPTOR POTENTIAL CATION CHANNEL, SUBFAMILY M, MEMBER 6"/>
    <property type="match status" value="1"/>
</dbReference>
<dbReference type="Pfam" id="PF00520">
    <property type="entry name" value="Ion_trans"/>
    <property type="match status" value="1"/>
</dbReference>
<dbReference type="Pfam" id="PF25508">
    <property type="entry name" value="TRPM2"/>
    <property type="match status" value="1"/>
</dbReference>
<dbReference type="PANTHER" id="PTHR13800:SF1">
    <property type="entry name" value="TRANSIENT RECEPTOR POTENTIAL CATION CHANNEL TRPM"/>
    <property type="match status" value="1"/>
</dbReference>
<keyword evidence="3 9" id="KW-0812">Transmembrane</keyword>
<name>A0A2A2JGX9_9BILA</name>
<organism evidence="13 14">
    <name type="scientific">Diploscapter pachys</name>
    <dbReference type="NCBI Taxonomy" id="2018661"/>
    <lineage>
        <taxon>Eukaryota</taxon>
        <taxon>Metazoa</taxon>
        <taxon>Ecdysozoa</taxon>
        <taxon>Nematoda</taxon>
        <taxon>Chromadorea</taxon>
        <taxon>Rhabditida</taxon>
        <taxon>Rhabditina</taxon>
        <taxon>Rhabditomorpha</taxon>
        <taxon>Rhabditoidea</taxon>
        <taxon>Rhabditidae</taxon>
        <taxon>Diploscapter</taxon>
    </lineage>
</organism>
<feature type="transmembrane region" description="Helical" evidence="9">
    <location>
        <begin position="1120"/>
        <end position="1145"/>
    </location>
</feature>
<reference evidence="13 14" key="1">
    <citation type="journal article" date="2017" name="Curr. Biol.">
        <title>Genome architecture and evolution of a unichromosomal asexual nematode.</title>
        <authorList>
            <person name="Fradin H."/>
            <person name="Zegar C."/>
            <person name="Gutwein M."/>
            <person name="Lucas J."/>
            <person name="Kovtun M."/>
            <person name="Corcoran D."/>
            <person name="Baugh L.R."/>
            <person name="Kiontke K."/>
            <person name="Gunsalus K."/>
            <person name="Fitch D.H."/>
            <person name="Piano F."/>
        </authorList>
    </citation>
    <scope>NUCLEOTIDE SEQUENCE [LARGE SCALE GENOMIC DNA]</scope>
    <source>
        <strain evidence="13">PF1309</strain>
    </source>
</reference>
<evidence type="ECO:0000259" key="10">
    <source>
        <dbReference type="Pfam" id="PF00520"/>
    </source>
</evidence>
<feature type="compositionally biased region" description="Basic and acidic residues" evidence="8">
    <location>
        <begin position="9"/>
        <end position="18"/>
    </location>
</feature>
<evidence type="ECO:0000256" key="1">
    <source>
        <dbReference type="ARBA" id="ARBA00004141"/>
    </source>
</evidence>
<keyword evidence="6 9" id="KW-0472">Membrane</keyword>
<gene>
    <name evidence="13" type="ORF">WR25_04380</name>
</gene>
<keyword evidence="7" id="KW-0407">Ion channel</keyword>
<evidence type="ECO:0000259" key="12">
    <source>
        <dbReference type="Pfam" id="PF25508"/>
    </source>
</evidence>
<keyword evidence="14" id="KW-1185">Reference proteome</keyword>
<dbReference type="InterPro" id="IPR041491">
    <property type="entry name" value="TRPM_SLOG"/>
</dbReference>
<comment type="caution">
    <text evidence="13">The sequence shown here is derived from an EMBL/GenBank/DDBJ whole genome shotgun (WGS) entry which is preliminary data.</text>
</comment>
<dbReference type="InterPro" id="IPR050927">
    <property type="entry name" value="TRPM"/>
</dbReference>
<feature type="domain" description="TRPM SLOG" evidence="11">
    <location>
        <begin position="180"/>
        <end position="441"/>
    </location>
</feature>
<evidence type="ECO:0000313" key="14">
    <source>
        <dbReference type="Proteomes" id="UP000218231"/>
    </source>
</evidence>
<evidence type="ECO:0000313" key="13">
    <source>
        <dbReference type="EMBL" id="PAV61018.1"/>
    </source>
</evidence>
<evidence type="ECO:0000256" key="9">
    <source>
        <dbReference type="SAM" id="Phobius"/>
    </source>
</evidence>
<protein>
    <recommendedName>
        <fullName evidence="15">TRPM SLOG domain-containing protein</fullName>
    </recommendedName>
</protein>
<dbReference type="InterPro" id="IPR005821">
    <property type="entry name" value="Ion_trans_dom"/>
</dbReference>
<evidence type="ECO:0000259" key="11">
    <source>
        <dbReference type="Pfam" id="PF18139"/>
    </source>
</evidence>
<proteinExistence type="predicted"/>
<feature type="transmembrane region" description="Helical" evidence="9">
    <location>
        <begin position="1022"/>
        <end position="1042"/>
    </location>
</feature>
<feature type="domain" description="Ion transport" evidence="10">
    <location>
        <begin position="931"/>
        <end position="1156"/>
    </location>
</feature>
<evidence type="ECO:0000256" key="4">
    <source>
        <dbReference type="ARBA" id="ARBA00022989"/>
    </source>
</evidence>
<dbReference type="STRING" id="2018661.A0A2A2JGX9"/>
<dbReference type="Proteomes" id="UP000218231">
    <property type="component" value="Unassembled WGS sequence"/>
</dbReference>
<evidence type="ECO:0000256" key="5">
    <source>
        <dbReference type="ARBA" id="ARBA00023065"/>
    </source>
</evidence>
<feature type="transmembrane region" description="Helical" evidence="9">
    <location>
        <begin position="1054"/>
        <end position="1073"/>
    </location>
</feature>
<feature type="transmembrane region" description="Helical" evidence="9">
    <location>
        <begin position="928"/>
        <end position="947"/>
    </location>
</feature>
<feature type="region of interest" description="Disordered" evidence="8">
    <location>
        <begin position="1"/>
        <end position="40"/>
    </location>
</feature>
<evidence type="ECO:0000256" key="2">
    <source>
        <dbReference type="ARBA" id="ARBA00022448"/>
    </source>
</evidence>
<keyword evidence="5" id="KW-0406">Ion transport</keyword>
<evidence type="ECO:0000256" key="6">
    <source>
        <dbReference type="ARBA" id="ARBA00023136"/>
    </source>
</evidence>
<dbReference type="GO" id="GO:0005886">
    <property type="term" value="C:plasma membrane"/>
    <property type="evidence" value="ECO:0007669"/>
    <property type="project" value="TreeGrafter"/>
</dbReference>
<feature type="transmembrane region" description="Helical" evidence="9">
    <location>
        <begin position="984"/>
        <end position="1002"/>
    </location>
</feature>
<feature type="region of interest" description="Disordered" evidence="8">
    <location>
        <begin position="1402"/>
        <end position="1430"/>
    </location>
</feature>
<sequence length="1430" mass="163966">MKSVSSTDRLTEDHDEIHSPSQCADSHYELNEEDEEGERSQRTLSFLHNLHAPRNSVCGTRNSITSLKSNDIARKTSKLTENPKLFANTLSERLNVPWIEHTFEMRECIKFIAEEGNSEKCGCGAFLSGHSHLAQSRFYVYNDANKDDDERWTISRHTQTAPTNAFGTLVFQGGTHSHKAHYVRLAYDSDPNDILYLMEHVWGLSPPRLVITVHGGMSNFEVQAKLGQLFREGILKAAQTTGAWIITSGLDSGVVRQVALAMDEAGISARMRSKITTIGIAPWGVIKRKERMLGHDISVMYDVEAFGSGVGILNDRHSFFLLADNGTQRRYGADIHLRQNLENYLATQGIRGRKVPVVCTVMEGGATTLKAVYEYVVEDPLIPTIVCDGSGRAADILSFAVRYINSDGTFAIEVEEQLNSLIKMVFPLKNARKIYNMVTKCAARNDLLRIYRYGEDTREQVDNVILTAVLEKQNLSPPEQLALTLSWNRVDVARRSLFSHGRRWPQHILHSAMKEALRLNRVEFVECLLENGVNMKYFLTLQTLEQLYNMDDNTEHSVRFMFEGTEKASEPLTLSDIGQIVERLMGNGYKHYYTSREFKINCQLNRRSKTERTYLIKSINKSIEKQRTSLSLAPMMDNEDDHTDFQYPFNDLLLWAVLTRRPDMARCMWMHEKDAMAKSLVAIRLYKAVAKIAEHDYLQVEIANKLREHAIRFREDAIALLDYCYREDKEQTLKLLTADLPHWGNHNCLSLAVLANTKTFLAHPCNQMLLAELWHGSLRVRSGSNLRVIMGLVFPFLTLMLAYKPPRYARTNDDEEEEENDKRVSSMYGPQFHSFQYGKGKGSSISVLSKRMFVGRQTKYKPRESTDEDLSELLGAGDGLGKKVTILTSKRSSTAGSAEASLSDIVEEPTLSKFEKLQAFYSAPVTKFWSWCIAFHLFLGVSTYVLLIETPVDPTREEWFTLVYVVVMLLEHVRKVLVHSVFRYYNLLTLVAALTFLVGFGFRLSPSLRHSYGRVILSFSNVLWYMKVFEYLSVHPLLGPYIQMASKMVVSMNYIIVLLLVTLMAFGVSRQAITFPHEKWNWLLVRNIFYKPYFMLYGEVYAGEIDTCGDDGTNCVPGGWIPPILMTIFLLVANILLINMLIAIFNNIFNETNVRSQEVWLFQRYAQLNEYHDTSLLPPPFTILAHIANLLIMCCKKRSTNTNKRQPDFSLKLHLSEEELAVLYDFEEDCMDELTRKRLKEEKGKEEERWRKTVELTDLTAQRVNELLQENFVLRSRLGDMEVKLDNMAHSHYRLFETVKSRKKLYHESTHSLPETKDIPLMLNIEPCESVNVVNDNLLNVIDDRKLAPSPLLTHLRRDQTLRKYEEANYQAMSHVTSRNRLNSSSLSLSQDMRDMNRIATPVMTKTTLRDDDDSSEVEEQPSELDEEEE</sequence>
<dbReference type="InterPro" id="IPR057366">
    <property type="entry name" value="TRPM-like"/>
</dbReference>
<feature type="domain" description="TRPM-like" evidence="12">
    <location>
        <begin position="497"/>
        <end position="763"/>
    </location>
</feature>
<evidence type="ECO:0000256" key="8">
    <source>
        <dbReference type="SAM" id="MobiDB-lite"/>
    </source>
</evidence>
<dbReference type="GO" id="GO:0005261">
    <property type="term" value="F:monoatomic cation channel activity"/>
    <property type="evidence" value="ECO:0007669"/>
    <property type="project" value="TreeGrafter"/>
</dbReference>
<accession>A0A2A2JGX9</accession>
<dbReference type="OrthoDB" id="301415at2759"/>
<keyword evidence="4 9" id="KW-1133">Transmembrane helix</keyword>
<comment type="subcellular location">
    <subcellularLocation>
        <location evidence="1">Membrane</location>
        <topology evidence="1">Multi-pass membrane protein</topology>
    </subcellularLocation>
</comment>
<feature type="compositionally biased region" description="Acidic residues" evidence="8">
    <location>
        <begin position="1411"/>
        <end position="1430"/>
    </location>
</feature>
<feature type="transmembrane region" description="Helical" evidence="9">
    <location>
        <begin position="786"/>
        <end position="803"/>
    </location>
</feature>
<keyword evidence="2" id="KW-0813">Transport</keyword>
<dbReference type="Pfam" id="PF18139">
    <property type="entry name" value="LSDAT_euk"/>
    <property type="match status" value="1"/>
</dbReference>